<name>A0ABR3FQI4_9AGAR</name>
<evidence type="ECO:0000256" key="1">
    <source>
        <dbReference type="SAM" id="MobiDB-lite"/>
    </source>
</evidence>
<dbReference type="EMBL" id="JBAHYK010000142">
    <property type="protein sequence ID" value="KAL0577700.1"/>
    <property type="molecule type" value="Genomic_DNA"/>
</dbReference>
<proteinExistence type="predicted"/>
<dbReference type="Proteomes" id="UP001465976">
    <property type="component" value="Unassembled WGS sequence"/>
</dbReference>
<reference evidence="2 3" key="1">
    <citation type="submission" date="2024-02" db="EMBL/GenBank/DDBJ databases">
        <title>A draft genome for the cacao thread blight pathogen Marasmius crinis-equi.</title>
        <authorList>
            <person name="Cohen S.P."/>
            <person name="Baruah I.K."/>
            <person name="Amoako-Attah I."/>
            <person name="Bukari Y."/>
            <person name="Meinhardt L.W."/>
            <person name="Bailey B.A."/>
        </authorList>
    </citation>
    <scope>NUCLEOTIDE SEQUENCE [LARGE SCALE GENOMIC DNA]</scope>
    <source>
        <strain evidence="2 3">GH-76</strain>
    </source>
</reference>
<comment type="caution">
    <text evidence="2">The sequence shown here is derived from an EMBL/GenBank/DDBJ whole genome shotgun (WGS) entry which is preliminary data.</text>
</comment>
<evidence type="ECO:0000313" key="3">
    <source>
        <dbReference type="Proteomes" id="UP001465976"/>
    </source>
</evidence>
<feature type="region of interest" description="Disordered" evidence="1">
    <location>
        <begin position="243"/>
        <end position="279"/>
    </location>
</feature>
<gene>
    <name evidence="2" type="ORF">V5O48_004304</name>
</gene>
<accession>A0ABR3FQI4</accession>
<organism evidence="2 3">
    <name type="scientific">Marasmius crinis-equi</name>
    <dbReference type="NCBI Taxonomy" id="585013"/>
    <lineage>
        <taxon>Eukaryota</taxon>
        <taxon>Fungi</taxon>
        <taxon>Dikarya</taxon>
        <taxon>Basidiomycota</taxon>
        <taxon>Agaricomycotina</taxon>
        <taxon>Agaricomycetes</taxon>
        <taxon>Agaricomycetidae</taxon>
        <taxon>Agaricales</taxon>
        <taxon>Marasmiineae</taxon>
        <taxon>Marasmiaceae</taxon>
        <taxon>Marasmius</taxon>
    </lineage>
</organism>
<evidence type="ECO:0000313" key="2">
    <source>
        <dbReference type="EMBL" id="KAL0577700.1"/>
    </source>
</evidence>
<keyword evidence="3" id="KW-1185">Reference proteome</keyword>
<protein>
    <submittedName>
        <fullName evidence="2">Uncharacterized protein</fullName>
    </submittedName>
</protein>
<sequence length="279" mass="31903">MNNSFDIEFNPCNLDSWAERLGLPMPSEGELQKMYERSRGFLLRRHDELIAYYGWAPAPNDGNMLFVLEKEQPCDYEDGFAFQSVHNVSRFQLPFAIADILDTWEADRWGSMFSDTTLFNPCRQRAAVGHKPYVLSDCPPPLIDLFQFIQSLVPGLLIVAEKNDADANSVEFGYYHALPDREWIQQNKGSLQHALGTARFRALLEAAEGTEAHSKQSFDYERYDDQGICGPLVTHFPSGFEHTLPDPWSPDSDNTEESSSPHYTSDDKEFGYCDDDWDY</sequence>